<dbReference type="EMBL" id="BARS01031630">
    <property type="protein sequence ID" value="GAG20325.1"/>
    <property type="molecule type" value="Genomic_DNA"/>
</dbReference>
<dbReference type="AlphaFoldDB" id="X0VQ07"/>
<dbReference type="PROSITE" id="PS50994">
    <property type="entry name" value="INTEGRASE"/>
    <property type="match status" value="1"/>
</dbReference>
<evidence type="ECO:0000259" key="1">
    <source>
        <dbReference type="PROSITE" id="PS50994"/>
    </source>
</evidence>
<protein>
    <recommendedName>
        <fullName evidence="1">Integrase catalytic domain-containing protein</fullName>
    </recommendedName>
</protein>
<evidence type="ECO:0000313" key="2">
    <source>
        <dbReference type="EMBL" id="GAG20325.1"/>
    </source>
</evidence>
<dbReference type="GO" id="GO:0003676">
    <property type="term" value="F:nucleic acid binding"/>
    <property type="evidence" value="ECO:0007669"/>
    <property type="project" value="InterPro"/>
</dbReference>
<gene>
    <name evidence="2" type="ORF">S01H1_49199</name>
</gene>
<sequence>SPRFQLYLTEHILSDVAETELGVPIIRDGIYGSYFANRVRGMGIEEVLIAPRSPWQNPFVERLIGSIRRECLDHVLVISEAHLLRVLREYFTYYHDSRPHQSLEGNAPRPREIELPSQGRVVAEPQVGGLHHRYRRAA</sequence>
<organism evidence="2">
    <name type="scientific">marine sediment metagenome</name>
    <dbReference type="NCBI Taxonomy" id="412755"/>
    <lineage>
        <taxon>unclassified sequences</taxon>
        <taxon>metagenomes</taxon>
        <taxon>ecological metagenomes</taxon>
    </lineage>
</organism>
<dbReference type="Pfam" id="PF13683">
    <property type="entry name" value="rve_3"/>
    <property type="match status" value="1"/>
</dbReference>
<feature type="domain" description="Integrase catalytic" evidence="1">
    <location>
        <begin position="1"/>
        <end position="116"/>
    </location>
</feature>
<dbReference type="InterPro" id="IPR036397">
    <property type="entry name" value="RNaseH_sf"/>
</dbReference>
<dbReference type="SUPFAM" id="SSF53098">
    <property type="entry name" value="Ribonuclease H-like"/>
    <property type="match status" value="1"/>
</dbReference>
<feature type="non-terminal residue" evidence="2">
    <location>
        <position position="1"/>
    </location>
</feature>
<proteinExistence type="predicted"/>
<dbReference type="InterPro" id="IPR001584">
    <property type="entry name" value="Integrase_cat-core"/>
</dbReference>
<dbReference type="InterPro" id="IPR012337">
    <property type="entry name" value="RNaseH-like_sf"/>
</dbReference>
<comment type="caution">
    <text evidence="2">The sequence shown here is derived from an EMBL/GenBank/DDBJ whole genome shotgun (WGS) entry which is preliminary data.</text>
</comment>
<name>X0VQ07_9ZZZZ</name>
<accession>X0VQ07</accession>
<reference evidence="2" key="1">
    <citation type="journal article" date="2014" name="Front. Microbiol.">
        <title>High frequency of phylogenetically diverse reductive dehalogenase-homologous genes in deep subseafloor sedimentary metagenomes.</title>
        <authorList>
            <person name="Kawai M."/>
            <person name="Futagami T."/>
            <person name="Toyoda A."/>
            <person name="Takaki Y."/>
            <person name="Nishi S."/>
            <person name="Hori S."/>
            <person name="Arai W."/>
            <person name="Tsubouchi T."/>
            <person name="Morono Y."/>
            <person name="Uchiyama I."/>
            <person name="Ito T."/>
            <person name="Fujiyama A."/>
            <person name="Inagaki F."/>
            <person name="Takami H."/>
        </authorList>
    </citation>
    <scope>NUCLEOTIDE SEQUENCE</scope>
    <source>
        <strain evidence="2">Expedition CK06-06</strain>
    </source>
</reference>
<dbReference type="GO" id="GO:0015074">
    <property type="term" value="P:DNA integration"/>
    <property type="evidence" value="ECO:0007669"/>
    <property type="project" value="InterPro"/>
</dbReference>
<dbReference type="Gene3D" id="3.30.420.10">
    <property type="entry name" value="Ribonuclease H-like superfamily/Ribonuclease H"/>
    <property type="match status" value="1"/>
</dbReference>